<accession>A0ABQ6Z5S3</accession>
<name>A0ABQ6Z5S3_9GAMM</name>
<evidence type="ECO:0000313" key="4">
    <source>
        <dbReference type="Proteomes" id="UP000788419"/>
    </source>
</evidence>
<gene>
    <name evidence="3" type="ORF">CSC65_11175</name>
</gene>
<comment type="caution">
    <text evidence="3">The sequence shown here is derived from an EMBL/GenBank/DDBJ whole genome shotgun (WGS) entry which is preliminary data.</text>
</comment>
<dbReference type="Proteomes" id="UP000788419">
    <property type="component" value="Unassembled WGS sequence"/>
</dbReference>
<feature type="compositionally biased region" description="Basic and acidic residues" evidence="1">
    <location>
        <begin position="741"/>
        <end position="756"/>
    </location>
</feature>
<organism evidence="3 4">
    <name type="scientific">Pseudoxanthomonas daejeonensis</name>
    <dbReference type="NCBI Taxonomy" id="266062"/>
    <lineage>
        <taxon>Bacteria</taxon>
        <taxon>Pseudomonadati</taxon>
        <taxon>Pseudomonadota</taxon>
        <taxon>Gammaproteobacteria</taxon>
        <taxon>Lysobacterales</taxon>
        <taxon>Lysobacteraceae</taxon>
        <taxon>Pseudoxanthomonas</taxon>
    </lineage>
</organism>
<keyword evidence="4" id="KW-1185">Reference proteome</keyword>
<feature type="chain" id="PRO_5046930587" description="Carbohydrate-binding family V/XII" evidence="2">
    <location>
        <begin position="16"/>
        <end position="816"/>
    </location>
</feature>
<evidence type="ECO:0000256" key="2">
    <source>
        <dbReference type="SAM" id="SignalP"/>
    </source>
</evidence>
<proteinExistence type="predicted"/>
<sequence>MASFLLAVISLPAWGAAPTSIDARPFPRQYSASSTPFTVYQPQMESWEGNRLKGRFAVSVKTGVETGADGKTVDSLDYGVVWFSALTEVDKEAREVTLRKATFDRATFPTAIASQDKYLGLVRSVVRDGATFTIDLDQLEAALAVSQAEKKPASLPVKNVPPEIMIAFKPSQLIFVDGKPALRPASMEGVQRVINSRSLLLQKDGRYYTRLAGRWAAATALEGPWTRLDKVDKTLQAAADQAVGAQLVDTLDDPPESMQELLAAGGFPDILVRTGPTELIVVDGDPQFAPIPGTALSYIANSRADVIINGAKDNAWYVLVSGRWFTAASSRGPWQHVAPDKLPVDFAKIPPDSPKGSVLASIAGTPEAFESLIANSIPQTATVNRSKAKLEVMYDGEPKFEAIGGTRLQYAANTPVPVILVPGGAFYAVDKGVWFTGPTATGPWSVAQSVPSEIYSIPTSSPLHYVTYVRIYGGEDDDVYVGYTPGYYGTVASSGVVVYGTGYYCDPWIYTYWYGCPATYGMGVYFGWSSYAGWSFGFGWGYYPWYPWWGPWWGYPGGWWGGAGAWNFYGRWGNAVVAGTGAAWANPYTGNIGRGYRGGYYNERTGGRGVGRGYVNTNAYTGTTSAGAQGVRYNPETGRVVGGTGGAAYNPYTGQSAAGGTRTVVNTGTGRTTEMAGGKVSGPEGAAGGGAINSDGQRVDVSGAGGYRYNTDTGEFDRGGVARINDDVYAGKDGNVYHYKDGEWQEVGRPEQHRGNLDGQTRNDLSRDRSAREGGYQRSNSGSVQRPAGGYSRPAGGYSRPAGGFSRPMGGGGRRR</sequence>
<feature type="region of interest" description="Disordered" evidence="1">
    <location>
        <begin position="670"/>
        <end position="698"/>
    </location>
</feature>
<keyword evidence="2" id="KW-0732">Signal</keyword>
<feature type="region of interest" description="Disordered" evidence="1">
    <location>
        <begin position="741"/>
        <end position="816"/>
    </location>
</feature>
<reference evidence="3 4" key="1">
    <citation type="submission" date="2017-10" db="EMBL/GenBank/DDBJ databases">
        <title>Whole genome sequencing of members of genus Pseudoxanthomonas.</title>
        <authorList>
            <person name="Kumar S."/>
            <person name="Bansal K."/>
            <person name="Kaur A."/>
            <person name="Patil P."/>
            <person name="Sharma S."/>
            <person name="Patil P.B."/>
        </authorList>
    </citation>
    <scope>NUCLEOTIDE SEQUENCE [LARGE SCALE GENOMIC DNA]</scope>
    <source>
        <strain evidence="3 4">DSM 17801</strain>
    </source>
</reference>
<feature type="signal peptide" evidence="2">
    <location>
        <begin position="1"/>
        <end position="15"/>
    </location>
</feature>
<evidence type="ECO:0000256" key="1">
    <source>
        <dbReference type="SAM" id="MobiDB-lite"/>
    </source>
</evidence>
<dbReference type="EMBL" id="PDWN01000010">
    <property type="protein sequence ID" value="KAF1693835.1"/>
    <property type="molecule type" value="Genomic_DNA"/>
</dbReference>
<evidence type="ECO:0008006" key="5">
    <source>
        <dbReference type="Google" id="ProtNLM"/>
    </source>
</evidence>
<protein>
    <recommendedName>
        <fullName evidence="5">Carbohydrate-binding family V/XII</fullName>
    </recommendedName>
</protein>
<evidence type="ECO:0000313" key="3">
    <source>
        <dbReference type="EMBL" id="KAF1693835.1"/>
    </source>
</evidence>